<comment type="subunit">
    <text evidence="4">Homotrimer.</text>
</comment>
<dbReference type="RefSeq" id="WP_111527567.1">
    <property type="nucleotide sequence ID" value="NZ_JBHRSG010000002.1"/>
</dbReference>
<gene>
    <name evidence="9" type="ORF">DJ017_04365</name>
</gene>
<evidence type="ECO:0000313" key="10">
    <source>
        <dbReference type="Proteomes" id="UP000249254"/>
    </source>
</evidence>
<protein>
    <recommendedName>
        <fullName evidence="5">2-dehydro-3-deoxy-phosphogluconate aldolase</fullName>
        <ecNumber evidence="5">4.1.2.14</ecNumber>
    </recommendedName>
</protein>
<evidence type="ECO:0000256" key="2">
    <source>
        <dbReference type="ARBA" id="ARBA00004736"/>
    </source>
</evidence>
<accession>A0A328AID2</accession>
<dbReference type="GO" id="GO:0008675">
    <property type="term" value="F:2-dehydro-3-deoxy-phosphogluconate aldolase activity"/>
    <property type="evidence" value="ECO:0007669"/>
    <property type="project" value="UniProtKB-EC"/>
</dbReference>
<sequence>MTLDEILAAAPVIPVLVIEDVAHAVPLGRALVAGGLPVLEVTFRTPVASACIEAMIAEVEGAIVGAGTVLDGAMRQAAADLGCEFCVSPGLIEGERVEGPVPLLPGVATATELMAGLAAGFERFKLFPANVAGGPAALKAFHSPFPQARFCPTGGVSAANAAEYLALSNVICVGGSWVAPPEAVRAGDWDRITRLAREAAALAQRPAGPTEG</sequence>
<dbReference type="InterPro" id="IPR013785">
    <property type="entry name" value="Aldolase_TIM"/>
</dbReference>
<dbReference type="Proteomes" id="UP000249254">
    <property type="component" value="Unassembled WGS sequence"/>
</dbReference>
<evidence type="ECO:0000313" key="9">
    <source>
        <dbReference type="EMBL" id="RAK53816.1"/>
    </source>
</evidence>
<evidence type="ECO:0000256" key="6">
    <source>
        <dbReference type="ARBA" id="ARBA00023239"/>
    </source>
</evidence>
<evidence type="ECO:0000256" key="1">
    <source>
        <dbReference type="ARBA" id="ARBA00000654"/>
    </source>
</evidence>
<dbReference type="Pfam" id="PF01081">
    <property type="entry name" value="Aldolase"/>
    <property type="match status" value="1"/>
</dbReference>
<proteinExistence type="inferred from homology"/>
<dbReference type="Gene3D" id="3.20.20.70">
    <property type="entry name" value="Aldolase class I"/>
    <property type="match status" value="1"/>
</dbReference>
<dbReference type="InterPro" id="IPR000887">
    <property type="entry name" value="Aldlse_KDPG_KHG"/>
</dbReference>
<keyword evidence="8" id="KW-0119">Carbohydrate metabolism</keyword>
<comment type="pathway">
    <text evidence="2">Carbohydrate acid metabolism; 2-dehydro-3-deoxy-D-gluconate degradation; D-glyceraldehyde 3-phosphate and pyruvate from 2-dehydro-3-deoxy-D-gluconate: step 2/2.</text>
</comment>
<organism evidence="9 10">
    <name type="scientific">Phenylobacterium soli</name>
    <dbReference type="NCBI Taxonomy" id="2170551"/>
    <lineage>
        <taxon>Bacteria</taxon>
        <taxon>Pseudomonadati</taxon>
        <taxon>Pseudomonadota</taxon>
        <taxon>Alphaproteobacteria</taxon>
        <taxon>Caulobacterales</taxon>
        <taxon>Caulobacteraceae</taxon>
        <taxon>Phenylobacterium</taxon>
    </lineage>
</organism>
<dbReference type="NCBIfam" id="NF004325">
    <property type="entry name" value="PRK05718.1"/>
    <property type="match status" value="1"/>
</dbReference>
<name>A0A328AID2_9CAUL</name>
<evidence type="ECO:0000256" key="3">
    <source>
        <dbReference type="ARBA" id="ARBA00006906"/>
    </source>
</evidence>
<dbReference type="EC" id="4.1.2.14" evidence="5"/>
<dbReference type="InterPro" id="IPR031338">
    <property type="entry name" value="KDPG/KHG_AS_2"/>
</dbReference>
<evidence type="ECO:0000256" key="5">
    <source>
        <dbReference type="ARBA" id="ARBA00013063"/>
    </source>
</evidence>
<evidence type="ECO:0000256" key="4">
    <source>
        <dbReference type="ARBA" id="ARBA00011233"/>
    </source>
</evidence>
<dbReference type="InterPro" id="IPR031337">
    <property type="entry name" value="KDPG/KHG_AS_1"/>
</dbReference>
<evidence type="ECO:0000256" key="7">
    <source>
        <dbReference type="ARBA" id="ARBA00023270"/>
    </source>
</evidence>
<dbReference type="PROSITE" id="PS00159">
    <property type="entry name" value="ALDOLASE_KDPG_KHG_1"/>
    <property type="match status" value="1"/>
</dbReference>
<keyword evidence="10" id="KW-1185">Reference proteome</keyword>
<evidence type="ECO:0000256" key="8">
    <source>
        <dbReference type="ARBA" id="ARBA00023277"/>
    </source>
</evidence>
<dbReference type="PROSITE" id="PS00160">
    <property type="entry name" value="ALDOLASE_KDPG_KHG_2"/>
    <property type="match status" value="1"/>
</dbReference>
<keyword evidence="6 9" id="KW-0456">Lyase</keyword>
<reference evidence="10" key="1">
    <citation type="submission" date="2018-05" db="EMBL/GenBank/DDBJ databases">
        <authorList>
            <person name="Li X."/>
        </authorList>
    </citation>
    <scope>NUCLEOTIDE SEQUENCE [LARGE SCALE GENOMIC DNA]</scope>
    <source>
        <strain evidence="10">LX32</strain>
    </source>
</reference>
<dbReference type="NCBIfam" id="TIGR01182">
    <property type="entry name" value="eda"/>
    <property type="match status" value="1"/>
</dbReference>
<dbReference type="OrthoDB" id="9805177at2"/>
<dbReference type="PANTHER" id="PTHR30246">
    <property type="entry name" value="2-KETO-3-DEOXY-6-PHOSPHOGLUCONATE ALDOLASE"/>
    <property type="match status" value="1"/>
</dbReference>
<comment type="catalytic activity">
    <reaction evidence="1">
        <text>2-dehydro-3-deoxy-6-phospho-D-gluconate = D-glyceraldehyde 3-phosphate + pyruvate</text>
        <dbReference type="Rhea" id="RHEA:17089"/>
        <dbReference type="ChEBI" id="CHEBI:15361"/>
        <dbReference type="ChEBI" id="CHEBI:57569"/>
        <dbReference type="ChEBI" id="CHEBI:59776"/>
        <dbReference type="EC" id="4.1.2.14"/>
    </reaction>
</comment>
<dbReference type="AlphaFoldDB" id="A0A328AID2"/>
<dbReference type="CDD" id="cd00452">
    <property type="entry name" value="KDPG_aldolase"/>
    <property type="match status" value="1"/>
</dbReference>
<dbReference type="EMBL" id="QFYQ01000001">
    <property type="protein sequence ID" value="RAK53816.1"/>
    <property type="molecule type" value="Genomic_DNA"/>
</dbReference>
<dbReference type="SUPFAM" id="SSF51569">
    <property type="entry name" value="Aldolase"/>
    <property type="match status" value="1"/>
</dbReference>
<comment type="similarity">
    <text evidence="3">Belongs to the KHG/KDPG aldolase family.</text>
</comment>
<dbReference type="PANTHER" id="PTHR30246:SF1">
    <property type="entry name" value="2-DEHYDRO-3-DEOXY-6-PHOSPHOGALACTONATE ALDOLASE-RELATED"/>
    <property type="match status" value="1"/>
</dbReference>
<keyword evidence="7" id="KW-0704">Schiff base</keyword>
<comment type="caution">
    <text evidence="9">The sequence shown here is derived from an EMBL/GenBank/DDBJ whole genome shotgun (WGS) entry which is preliminary data.</text>
</comment>